<dbReference type="EMBL" id="CP048000">
    <property type="protein sequence ID" value="QHQ60279.1"/>
    <property type="molecule type" value="Genomic_DNA"/>
</dbReference>
<evidence type="ECO:0000256" key="1">
    <source>
        <dbReference type="ARBA" id="ARBA00004496"/>
    </source>
</evidence>
<dbReference type="PROSITE" id="PS00618">
    <property type="entry name" value="RECF_2"/>
    <property type="match status" value="1"/>
</dbReference>
<dbReference type="PANTHER" id="PTHR32182">
    <property type="entry name" value="DNA REPLICATION AND REPAIR PROTEIN RECF"/>
    <property type="match status" value="1"/>
</dbReference>
<evidence type="ECO:0000256" key="7">
    <source>
        <dbReference type="ARBA" id="ARBA00022763"/>
    </source>
</evidence>
<dbReference type="SUPFAM" id="SSF52540">
    <property type="entry name" value="P-loop containing nucleoside triphosphate hydrolases"/>
    <property type="match status" value="1"/>
</dbReference>
<dbReference type="InterPro" id="IPR018078">
    <property type="entry name" value="DNA-binding_RecF_CS"/>
</dbReference>
<keyword evidence="5 12" id="KW-0235">DNA replication</keyword>
<dbReference type="GO" id="GO:0005737">
    <property type="term" value="C:cytoplasm"/>
    <property type="evidence" value="ECO:0007669"/>
    <property type="project" value="UniProtKB-SubCell"/>
</dbReference>
<keyword evidence="6 12" id="KW-0547">Nucleotide-binding</keyword>
<evidence type="ECO:0000256" key="3">
    <source>
        <dbReference type="ARBA" id="ARBA00020170"/>
    </source>
</evidence>
<accession>A0A6P1TJI7</accession>
<dbReference type="RefSeq" id="WP_161837115.1">
    <property type="nucleotide sequence ID" value="NZ_CP048000.1"/>
</dbReference>
<evidence type="ECO:0000259" key="14">
    <source>
        <dbReference type="Pfam" id="PF02463"/>
    </source>
</evidence>
<comment type="subcellular location">
    <subcellularLocation>
        <location evidence="1 12 13">Cytoplasm</location>
    </subcellularLocation>
</comment>
<dbReference type="GO" id="GO:0009432">
    <property type="term" value="P:SOS response"/>
    <property type="evidence" value="ECO:0007669"/>
    <property type="project" value="UniProtKB-UniRule"/>
</dbReference>
<dbReference type="InterPro" id="IPR042174">
    <property type="entry name" value="RecF_2"/>
</dbReference>
<dbReference type="GO" id="GO:0003697">
    <property type="term" value="F:single-stranded DNA binding"/>
    <property type="evidence" value="ECO:0007669"/>
    <property type="project" value="UniProtKB-UniRule"/>
</dbReference>
<organism evidence="15 16">
    <name type="scientific">Anaerocolumna sedimenticola</name>
    <dbReference type="NCBI Taxonomy" id="2696063"/>
    <lineage>
        <taxon>Bacteria</taxon>
        <taxon>Bacillati</taxon>
        <taxon>Bacillota</taxon>
        <taxon>Clostridia</taxon>
        <taxon>Lachnospirales</taxon>
        <taxon>Lachnospiraceae</taxon>
        <taxon>Anaerocolumna</taxon>
    </lineage>
</organism>
<dbReference type="KEGG" id="anr:Ana3638_05415"/>
<keyword evidence="11 12" id="KW-0742">SOS response</keyword>
<dbReference type="CDD" id="cd03242">
    <property type="entry name" value="ABC_RecF"/>
    <property type="match status" value="1"/>
</dbReference>
<keyword evidence="16" id="KW-1185">Reference proteome</keyword>
<dbReference type="InterPro" id="IPR027417">
    <property type="entry name" value="P-loop_NTPase"/>
</dbReference>
<proteinExistence type="inferred from homology"/>
<dbReference type="Proteomes" id="UP000464314">
    <property type="component" value="Chromosome"/>
</dbReference>
<keyword evidence="7 12" id="KW-0227">DNA damage</keyword>
<dbReference type="PANTHER" id="PTHR32182:SF0">
    <property type="entry name" value="DNA REPLICATION AND REPAIR PROTEIN RECF"/>
    <property type="match status" value="1"/>
</dbReference>
<dbReference type="GO" id="GO:0006260">
    <property type="term" value="P:DNA replication"/>
    <property type="evidence" value="ECO:0007669"/>
    <property type="project" value="UniProtKB-UniRule"/>
</dbReference>
<keyword evidence="8 12" id="KW-0067">ATP-binding</keyword>
<dbReference type="InterPro" id="IPR003395">
    <property type="entry name" value="RecF/RecN/SMC_N"/>
</dbReference>
<evidence type="ECO:0000256" key="6">
    <source>
        <dbReference type="ARBA" id="ARBA00022741"/>
    </source>
</evidence>
<gene>
    <name evidence="12 15" type="primary">recF</name>
    <name evidence="15" type="ORF">Ana3638_05415</name>
</gene>
<reference evidence="15 16" key="1">
    <citation type="submission" date="2020-01" db="EMBL/GenBank/DDBJ databases">
        <title>Genome analysis of Anaerocolumna sp. CBA3638.</title>
        <authorList>
            <person name="Kim J."/>
            <person name="Roh S.W."/>
        </authorList>
    </citation>
    <scope>NUCLEOTIDE SEQUENCE [LARGE SCALE GENOMIC DNA]</scope>
    <source>
        <strain evidence="15 16">CBA3638</strain>
    </source>
</reference>
<dbReference type="HAMAP" id="MF_00365">
    <property type="entry name" value="RecF"/>
    <property type="match status" value="1"/>
</dbReference>
<keyword evidence="9 12" id="KW-0238">DNA-binding</keyword>
<evidence type="ECO:0000256" key="9">
    <source>
        <dbReference type="ARBA" id="ARBA00023125"/>
    </source>
</evidence>
<evidence type="ECO:0000313" key="15">
    <source>
        <dbReference type="EMBL" id="QHQ60279.1"/>
    </source>
</evidence>
<evidence type="ECO:0000256" key="11">
    <source>
        <dbReference type="ARBA" id="ARBA00023236"/>
    </source>
</evidence>
<evidence type="ECO:0000256" key="13">
    <source>
        <dbReference type="RuleBase" id="RU000578"/>
    </source>
</evidence>
<dbReference type="NCBIfam" id="TIGR00611">
    <property type="entry name" value="recf"/>
    <property type="match status" value="1"/>
</dbReference>
<dbReference type="Pfam" id="PF02463">
    <property type="entry name" value="SMC_N"/>
    <property type="match status" value="1"/>
</dbReference>
<dbReference type="AlphaFoldDB" id="A0A6P1TJI7"/>
<comment type="similarity">
    <text evidence="2 12 13">Belongs to the RecF family.</text>
</comment>
<evidence type="ECO:0000256" key="12">
    <source>
        <dbReference type="HAMAP-Rule" id="MF_00365"/>
    </source>
</evidence>
<evidence type="ECO:0000256" key="10">
    <source>
        <dbReference type="ARBA" id="ARBA00023204"/>
    </source>
</evidence>
<evidence type="ECO:0000256" key="8">
    <source>
        <dbReference type="ARBA" id="ARBA00022840"/>
    </source>
</evidence>
<feature type="binding site" evidence="12">
    <location>
        <begin position="30"/>
        <end position="37"/>
    </location>
    <ligand>
        <name>ATP</name>
        <dbReference type="ChEBI" id="CHEBI:30616"/>
    </ligand>
</feature>
<dbReference type="GO" id="GO:0006302">
    <property type="term" value="P:double-strand break repair"/>
    <property type="evidence" value="ECO:0007669"/>
    <property type="project" value="TreeGrafter"/>
</dbReference>
<evidence type="ECO:0000313" key="16">
    <source>
        <dbReference type="Proteomes" id="UP000464314"/>
    </source>
</evidence>
<protein>
    <recommendedName>
        <fullName evidence="3 12">DNA replication and repair protein RecF</fullName>
    </recommendedName>
</protein>
<keyword evidence="10 12" id="KW-0234">DNA repair</keyword>
<dbReference type="GO" id="GO:0005524">
    <property type="term" value="F:ATP binding"/>
    <property type="evidence" value="ECO:0007669"/>
    <property type="project" value="UniProtKB-UniRule"/>
</dbReference>
<keyword evidence="4 12" id="KW-0963">Cytoplasm</keyword>
<dbReference type="Gene3D" id="1.20.1050.90">
    <property type="entry name" value="RecF/RecN/SMC, N-terminal domain"/>
    <property type="match status" value="1"/>
</dbReference>
<evidence type="ECO:0000256" key="5">
    <source>
        <dbReference type="ARBA" id="ARBA00022705"/>
    </source>
</evidence>
<dbReference type="Gene3D" id="3.40.50.300">
    <property type="entry name" value="P-loop containing nucleotide triphosphate hydrolases"/>
    <property type="match status" value="1"/>
</dbReference>
<feature type="domain" description="RecF/RecN/SMC N-terminal" evidence="14">
    <location>
        <begin position="2"/>
        <end position="352"/>
    </location>
</feature>
<evidence type="ECO:0000256" key="4">
    <source>
        <dbReference type="ARBA" id="ARBA00022490"/>
    </source>
</evidence>
<sequence>MYIKTLELKDFRNYDNLFMEFHNGINILYGDNAQGKTNILEAIYICGTTKSHKGSKDKEIIKLDKDESHIRILLDRDKATHKVDMHLKKNKPKGVAIDGLPIKKSSELFGIVNIVFFSPEDLSIIKNGPSERRRFIDLELCQLDKVYLYNLTNYNKIISQRNNLLKQISFNKKLLDTLSIWDMQLVEYGTQIIQRRNLFIEQLNEIVYDIHRKLSGDKEQLVIKYEPNVSIESFSNKLADSQERDIALKMTNVGPHRDDISFLNGDIDIRRFGSQGQQRTSALSLKLAEIELVKKITQDKPILLLDDVLSELDRKRQNYLLNSIHGIQTIITCTGLEEFITNRMECDNIYRVVEGTVTNENTSTLEIIHRKTGGNL</sequence>
<name>A0A6P1TJI7_9FIRM</name>
<dbReference type="GO" id="GO:0000731">
    <property type="term" value="P:DNA synthesis involved in DNA repair"/>
    <property type="evidence" value="ECO:0007669"/>
    <property type="project" value="TreeGrafter"/>
</dbReference>
<dbReference type="InterPro" id="IPR001238">
    <property type="entry name" value="DNA-binding_RecF"/>
</dbReference>
<evidence type="ECO:0000256" key="2">
    <source>
        <dbReference type="ARBA" id="ARBA00008016"/>
    </source>
</evidence>
<comment type="function">
    <text evidence="12 13">The RecF protein is involved in DNA metabolism; it is required for DNA replication and normal SOS inducibility. RecF binds preferentially to single-stranded, linear DNA. It also seems to bind ATP.</text>
</comment>